<dbReference type="OrthoDB" id="435188at2759"/>
<feature type="domain" description="F-box" evidence="1">
    <location>
        <begin position="8"/>
        <end position="54"/>
    </location>
</feature>
<dbReference type="InterPro" id="IPR001810">
    <property type="entry name" value="F-box_dom"/>
</dbReference>
<organism evidence="2">
    <name type="scientific">Zeugodacus cucurbitae</name>
    <name type="common">Melon fruit fly</name>
    <name type="synonym">Bactrocera cucurbitae</name>
    <dbReference type="NCBI Taxonomy" id="28588"/>
    <lineage>
        <taxon>Eukaryota</taxon>
        <taxon>Metazoa</taxon>
        <taxon>Ecdysozoa</taxon>
        <taxon>Arthropoda</taxon>
        <taxon>Hexapoda</taxon>
        <taxon>Insecta</taxon>
        <taxon>Pterygota</taxon>
        <taxon>Neoptera</taxon>
        <taxon>Endopterygota</taxon>
        <taxon>Diptera</taxon>
        <taxon>Brachycera</taxon>
        <taxon>Muscomorpha</taxon>
        <taxon>Tephritoidea</taxon>
        <taxon>Tephritidae</taxon>
        <taxon>Zeugodacus</taxon>
        <taxon>Zeugodacus</taxon>
    </lineage>
</organism>
<dbReference type="EMBL" id="GBXI01009758">
    <property type="protein sequence ID" value="JAD04534.1"/>
    <property type="molecule type" value="Transcribed_RNA"/>
</dbReference>
<dbReference type="SUPFAM" id="SSF81383">
    <property type="entry name" value="F-box domain"/>
    <property type="match status" value="1"/>
</dbReference>
<reference evidence="2" key="2">
    <citation type="journal article" date="2015" name="Gigascience">
        <title>Reconstructing a comprehensive transcriptome assembly of a white-pupal translocated strain of the pest fruit fly Bactrocera cucurbitae.</title>
        <authorList>
            <person name="Sim S.B."/>
            <person name="Calla B."/>
            <person name="Hall B."/>
            <person name="DeRego T."/>
            <person name="Geib S.M."/>
        </authorList>
    </citation>
    <scope>NUCLEOTIDE SEQUENCE</scope>
</reference>
<dbReference type="PANTHER" id="PTHR14381:SF1">
    <property type="entry name" value="F-BOX_WD REPEAT-CONTAINING PROTEIN 4"/>
    <property type="match status" value="1"/>
</dbReference>
<dbReference type="SMART" id="SM00256">
    <property type="entry name" value="FBOX"/>
    <property type="match status" value="1"/>
</dbReference>
<dbReference type="InterPro" id="IPR015943">
    <property type="entry name" value="WD40/YVTN_repeat-like_dom_sf"/>
</dbReference>
<dbReference type="InterPro" id="IPR036047">
    <property type="entry name" value="F-box-like_dom_sf"/>
</dbReference>
<dbReference type="Gene3D" id="2.130.10.10">
    <property type="entry name" value="YVTN repeat-like/Quinoprotein amine dehydrogenase"/>
    <property type="match status" value="1"/>
</dbReference>
<evidence type="ECO:0000259" key="1">
    <source>
        <dbReference type="PROSITE" id="PS50181"/>
    </source>
</evidence>
<dbReference type="Pfam" id="PF00646">
    <property type="entry name" value="F-box"/>
    <property type="match status" value="1"/>
</dbReference>
<dbReference type="PROSITE" id="PS50181">
    <property type="entry name" value="FBOX"/>
    <property type="match status" value="1"/>
</dbReference>
<dbReference type="PANTHER" id="PTHR14381">
    <property type="entry name" value="DACTYLIN"/>
    <property type="match status" value="1"/>
</dbReference>
<reference evidence="2" key="1">
    <citation type="submission" date="2014-11" db="EMBL/GenBank/DDBJ databases">
        <authorList>
            <person name="Geib S."/>
        </authorList>
    </citation>
    <scope>NUCLEOTIDE SEQUENCE</scope>
</reference>
<accession>A0A0A1WZN2</accession>
<dbReference type="GO" id="GO:0031146">
    <property type="term" value="P:SCF-dependent proteasomal ubiquitin-dependent protein catabolic process"/>
    <property type="evidence" value="ECO:0007669"/>
    <property type="project" value="TreeGrafter"/>
</dbReference>
<dbReference type="GO" id="GO:0019005">
    <property type="term" value="C:SCF ubiquitin ligase complex"/>
    <property type="evidence" value="ECO:0007669"/>
    <property type="project" value="TreeGrafter"/>
</dbReference>
<dbReference type="InterPro" id="IPR036322">
    <property type="entry name" value="WD40_repeat_dom_sf"/>
</dbReference>
<proteinExistence type="predicted"/>
<protein>
    <submittedName>
        <fullName evidence="2">F-box/WD repeat-containing protein 4</fullName>
    </submittedName>
</protein>
<gene>
    <name evidence="2" type="primary">FBXW4</name>
    <name evidence="2" type="ORF">g.13979</name>
</gene>
<dbReference type="SUPFAM" id="SSF50978">
    <property type="entry name" value="WD40 repeat-like"/>
    <property type="match status" value="1"/>
</dbReference>
<dbReference type="AlphaFoldDB" id="A0A0A1WZN2"/>
<dbReference type="CDD" id="cd09917">
    <property type="entry name" value="F-box_SF"/>
    <property type="match status" value="1"/>
</dbReference>
<name>A0A0A1WZN2_ZEUCU</name>
<sequence>MEGDRRVHTKLLDLNLDCMLRILNYCTEEDLLNLCRVHRHLRNIIDKYIFYVKTLDVLMCGHRDCTRINKRSYYSSISYVTRFHIARNWLHGRYREYEYYNHRQMFPTKILLERDLLYVSHLDYLRVYARANHEPVQRRYLQEISTGSRGDISSFAKKGDTIFGGRVTGNCYIWEDGIVHEQQLHRVKEYLHCVDFEDDIYVTSTNVCAKLWRRTNELGLIYLEPFAEMPQEYKVLRLAEGGERLYGGLYTDVDRYALREFDVESGKETVLNSNTLSIYDLLIKDEHVIFTANFDTTCRMYDRRSNRDEAVFEDPFDSSFYCLEYDGVYGLLCGAKYHARVNLYDIRMPKTYQQLYFPRRSKRARNLSSPVYSLACDNRYLFIATDQNIRVFDFKENCAESRDYRNIFDDKRSFRSLQ</sequence>
<evidence type="ECO:0000313" key="2">
    <source>
        <dbReference type="EMBL" id="JAD04534.1"/>
    </source>
</evidence>
<dbReference type="InterPro" id="IPR052301">
    <property type="entry name" value="SCF_F-box/WD-repeat"/>
</dbReference>